<accession>A0A0W0YB33</accession>
<evidence type="ECO:0008006" key="3">
    <source>
        <dbReference type="Google" id="ProtNLM"/>
    </source>
</evidence>
<evidence type="ECO:0000313" key="2">
    <source>
        <dbReference type="Proteomes" id="UP000054703"/>
    </source>
</evidence>
<dbReference type="PATRIC" id="fig|45074.5.peg.3771"/>
<dbReference type="Proteomes" id="UP000054703">
    <property type="component" value="Unassembled WGS sequence"/>
</dbReference>
<sequence>MLNVEEQKFIELVLQQFQQFLESYEPTPITNYASLREAVAIKELVESCTKLKELMKHPETFKTEFLNYFHQRKKILANTALSFTALPLGTANQIYWKLVQHLFHPRTLSEMLAIIMPQVKGVRSIGIKEQVPSHMSNDDFVQKPPFFMQEQSLAEYPLAQNSCPDHLGSYVVLDDYLFFLEEIASLPFHYHQQIYILLKEQYPELAAKIYSHSHMWEVLEQDILLSFGQSPREALSALCKGLILGGERITGQLYAGESAHQACKRFTIYWNHLSSEFKQQLNQLKDAHGASLSEILHVLLEKGGCVETAAAQLKSLLDRAENAELLDIACHIQPETKAAIALKYSSERNPQGIITDGQEVIDTLPQPYLSQSLAQINLRSLDDFLSLLIKFPTNFYATLLSSIQFKDANFFEELRLLTEEHILSPEQSAALSDAIENHLPNINAVLIHAITTDQSALFEEKLTALSLEEAKKVLEARDQRGDTLLHRLASKPEFLRVIFKLYNSPEERMRLLHIPGMIGQTIVHRAMRNLPALQILLNACPSDEFKLKLFTCNQSMKPILIEATRYPEALTALLHSLSDPENRLKAIQTPLYKGESLLHLDDVLTHPQCIQAILNTLPSQLVPKAICSRSAQDLDALQKTIKDLHRYKEAVNVLLHAIEPSKRWSFLLTRCISEILPPPSELDRGLRWDAKTIRAFNEMKRLMENNLLSPETIQSWNEEFMEVPKEKSPPSYNFFTINQQDVLNKILEVIRCYAPESHVQLEEQVSLGYR</sequence>
<organism evidence="1 2">
    <name type="scientific">Legionella santicrucis</name>
    <dbReference type="NCBI Taxonomy" id="45074"/>
    <lineage>
        <taxon>Bacteria</taxon>
        <taxon>Pseudomonadati</taxon>
        <taxon>Pseudomonadota</taxon>
        <taxon>Gammaproteobacteria</taxon>
        <taxon>Legionellales</taxon>
        <taxon>Legionellaceae</taxon>
        <taxon>Legionella</taxon>
    </lineage>
</organism>
<evidence type="ECO:0000313" key="1">
    <source>
        <dbReference type="EMBL" id="KTD53838.1"/>
    </source>
</evidence>
<proteinExistence type="predicted"/>
<protein>
    <recommendedName>
        <fullName evidence="3">Ankyrin repeats (3 copies)</fullName>
    </recommendedName>
</protein>
<dbReference type="OrthoDB" id="5635690at2"/>
<gene>
    <name evidence="1" type="ORF">Lsan_3502</name>
</gene>
<reference evidence="1 2" key="1">
    <citation type="submission" date="2015-11" db="EMBL/GenBank/DDBJ databases">
        <title>Genomic analysis of 38 Legionella species identifies large and diverse effector repertoires.</title>
        <authorList>
            <person name="Burstein D."/>
            <person name="Amaro F."/>
            <person name="Zusman T."/>
            <person name="Lifshitz Z."/>
            <person name="Cohen O."/>
            <person name="Gilbert J.A."/>
            <person name="Pupko T."/>
            <person name="Shuman H.A."/>
            <person name="Segal G."/>
        </authorList>
    </citation>
    <scope>NUCLEOTIDE SEQUENCE [LARGE SCALE GENOMIC DNA]</scope>
    <source>
        <strain evidence="1 2">SC-63-C7</strain>
    </source>
</reference>
<comment type="caution">
    <text evidence="1">The sequence shown here is derived from an EMBL/GenBank/DDBJ whole genome shotgun (WGS) entry which is preliminary data.</text>
</comment>
<dbReference type="EMBL" id="LNYU01000090">
    <property type="protein sequence ID" value="KTD53838.1"/>
    <property type="molecule type" value="Genomic_DNA"/>
</dbReference>
<dbReference type="AlphaFoldDB" id="A0A0W0YB33"/>
<keyword evidence="2" id="KW-1185">Reference proteome</keyword>
<dbReference type="RefSeq" id="WP_058515425.1">
    <property type="nucleotide sequence ID" value="NZ_CAAAIH010000036.1"/>
</dbReference>
<name>A0A0W0YB33_9GAMM</name>